<dbReference type="EMBL" id="JADJIB010000005">
    <property type="protein sequence ID" value="MBK7274266.1"/>
    <property type="molecule type" value="Genomic_DNA"/>
</dbReference>
<reference evidence="2 3" key="1">
    <citation type="submission" date="2020-10" db="EMBL/GenBank/DDBJ databases">
        <title>Connecting structure to function with the recovery of over 1000 high-quality activated sludge metagenome-assembled genomes encoding full-length rRNA genes using long-read sequencing.</title>
        <authorList>
            <person name="Singleton C.M."/>
            <person name="Petriglieri F."/>
            <person name="Kristensen J.M."/>
            <person name="Kirkegaard R.H."/>
            <person name="Michaelsen T.Y."/>
            <person name="Andersen M.H."/>
            <person name="Karst S.M."/>
            <person name="Dueholm M.S."/>
            <person name="Nielsen P.H."/>
            <person name="Albertsen M."/>
        </authorList>
    </citation>
    <scope>NUCLEOTIDE SEQUENCE [LARGE SCALE GENOMIC DNA]</scope>
    <source>
        <strain evidence="2">Ega_18-Q3-R5-49_MAXAC.001</strain>
    </source>
</reference>
<dbReference type="Proteomes" id="UP000726105">
    <property type="component" value="Unassembled WGS sequence"/>
</dbReference>
<feature type="region of interest" description="Disordered" evidence="1">
    <location>
        <begin position="1"/>
        <end position="46"/>
    </location>
</feature>
<protein>
    <submittedName>
        <fullName evidence="2">Uncharacterized protein</fullName>
    </submittedName>
</protein>
<dbReference type="AlphaFoldDB" id="A0A935ISK9"/>
<sequence>MIQEHAPARGWLAAKGSAEVPDDESGKAPLCADAAHAPHVPQDEGA</sequence>
<name>A0A935ISK9_9MICO</name>
<organism evidence="2 3">
    <name type="scientific">Candidatus Phosphoribacter hodrii</name>
    <dbReference type="NCBI Taxonomy" id="2953743"/>
    <lineage>
        <taxon>Bacteria</taxon>
        <taxon>Bacillati</taxon>
        <taxon>Actinomycetota</taxon>
        <taxon>Actinomycetes</taxon>
        <taxon>Micrococcales</taxon>
        <taxon>Dermatophilaceae</taxon>
        <taxon>Candidatus Phosphoribacter</taxon>
    </lineage>
</organism>
<accession>A0A935ISK9</accession>
<evidence type="ECO:0000313" key="2">
    <source>
        <dbReference type="EMBL" id="MBK7274266.1"/>
    </source>
</evidence>
<evidence type="ECO:0000256" key="1">
    <source>
        <dbReference type="SAM" id="MobiDB-lite"/>
    </source>
</evidence>
<gene>
    <name evidence="2" type="ORF">IPI13_14230</name>
</gene>
<comment type="caution">
    <text evidence="2">The sequence shown here is derived from an EMBL/GenBank/DDBJ whole genome shotgun (WGS) entry which is preliminary data.</text>
</comment>
<proteinExistence type="predicted"/>
<evidence type="ECO:0000313" key="3">
    <source>
        <dbReference type="Proteomes" id="UP000726105"/>
    </source>
</evidence>